<dbReference type="AlphaFoldDB" id="A0A4R4E9W5"/>
<proteinExistence type="predicted"/>
<dbReference type="RefSeq" id="WP_132419002.1">
    <property type="nucleotide sequence ID" value="NZ_SKFG01000016.1"/>
</dbReference>
<accession>A0A4R4E9W5</accession>
<name>A0A4R4E9W5_9BACL</name>
<dbReference type="EMBL" id="SKFG01000016">
    <property type="protein sequence ID" value="TCZ75813.1"/>
    <property type="molecule type" value="Genomic_DNA"/>
</dbReference>
<comment type="caution">
    <text evidence="2">The sequence shown here is derived from an EMBL/GenBank/DDBJ whole genome shotgun (WGS) entry which is preliminary data.</text>
</comment>
<dbReference type="InterPro" id="IPR024980">
    <property type="entry name" value="DUF3886"/>
</dbReference>
<dbReference type="OrthoDB" id="2679911at2"/>
<protein>
    <submittedName>
        <fullName evidence="2">DUF3886 domain-containing protein</fullName>
    </submittedName>
</protein>
<dbReference type="Proteomes" id="UP000295418">
    <property type="component" value="Unassembled WGS sequence"/>
</dbReference>
<dbReference type="Pfam" id="PF13025">
    <property type="entry name" value="DUF3886"/>
    <property type="match status" value="1"/>
</dbReference>
<gene>
    <name evidence="2" type="ORF">E0485_15675</name>
</gene>
<organism evidence="2 3">
    <name type="scientific">Paenibacillus albiflavus</name>
    <dbReference type="NCBI Taxonomy" id="2545760"/>
    <lineage>
        <taxon>Bacteria</taxon>
        <taxon>Bacillati</taxon>
        <taxon>Bacillota</taxon>
        <taxon>Bacilli</taxon>
        <taxon>Bacillales</taxon>
        <taxon>Paenibacillaceae</taxon>
        <taxon>Paenibacillus</taxon>
    </lineage>
</organism>
<evidence type="ECO:0000256" key="1">
    <source>
        <dbReference type="SAM" id="MobiDB-lite"/>
    </source>
</evidence>
<sequence length="89" mass="10391">MAKKNRQTPASARSAALQEDKPATLKDLLNPELVSKLRAQADAMREVEAKQKEEARKQAEEARKKEQKRLDNNFEHLLENSKMDWRKFK</sequence>
<feature type="region of interest" description="Disordered" evidence="1">
    <location>
        <begin position="45"/>
        <end position="75"/>
    </location>
</feature>
<evidence type="ECO:0000313" key="3">
    <source>
        <dbReference type="Proteomes" id="UP000295418"/>
    </source>
</evidence>
<feature type="region of interest" description="Disordered" evidence="1">
    <location>
        <begin position="1"/>
        <end position="28"/>
    </location>
</feature>
<evidence type="ECO:0000313" key="2">
    <source>
        <dbReference type="EMBL" id="TCZ75813.1"/>
    </source>
</evidence>
<reference evidence="2 3" key="1">
    <citation type="submission" date="2019-03" db="EMBL/GenBank/DDBJ databases">
        <authorList>
            <person name="Kim M.K.M."/>
        </authorList>
    </citation>
    <scope>NUCLEOTIDE SEQUENCE [LARGE SCALE GENOMIC DNA]</scope>
    <source>
        <strain evidence="2 3">18JY21-1</strain>
    </source>
</reference>
<keyword evidence="3" id="KW-1185">Reference proteome</keyword>